<keyword evidence="3" id="KW-0107">Calcium channel</keyword>
<evidence type="ECO:0000256" key="2">
    <source>
        <dbReference type="ARBA" id="ARBA00022568"/>
    </source>
</evidence>
<keyword evidence="8" id="KW-1133">Transmembrane helix</keyword>
<feature type="transmembrane region" description="Helical" evidence="8">
    <location>
        <begin position="43"/>
        <end position="67"/>
    </location>
</feature>
<evidence type="ECO:0000256" key="5">
    <source>
        <dbReference type="ARBA" id="ARBA00022837"/>
    </source>
</evidence>
<comment type="caution">
    <text evidence="9">The sequence shown here is derived from an EMBL/GenBank/DDBJ whole genome shotgun (WGS) entry which is preliminary data.</text>
</comment>
<dbReference type="EMBL" id="QGNW01001297">
    <property type="protein sequence ID" value="RVW46855.1"/>
    <property type="molecule type" value="Genomic_DNA"/>
</dbReference>
<evidence type="ECO:0000313" key="10">
    <source>
        <dbReference type="Proteomes" id="UP000288805"/>
    </source>
</evidence>
<dbReference type="Proteomes" id="UP000288805">
    <property type="component" value="Unassembled WGS sequence"/>
</dbReference>
<reference evidence="9 10" key="1">
    <citation type="journal article" date="2018" name="PLoS Genet.">
        <title>Population sequencing reveals clonal diversity and ancestral inbreeding in the grapevine cultivar Chardonnay.</title>
        <authorList>
            <person name="Roach M.J."/>
            <person name="Johnson D.L."/>
            <person name="Bohlmann J."/>
            <person name="van Vuuren H.J."/>
            <person name="Jones S.J."/>
            <person name="Pretorius I.S."/>
            <person name="Schmidt S.A."/>
            <person name="Borneman A.R."/>
        </authorList>
    </citation>
    <scope>NUCLEOTIDE SEQUENCE [LARGE SCALE GENOMIC DNA]</scope>
    <source>
        <strain evidence="10">cv. Chardonnay</strain>
        <tissue evidence="9">Leaf</tissue>
    </source>
</reference>
<evidence type="ECO:0000313" key="9">
    <source>
        <dbReference type="EMBL" id="RVW46855.1"/>
    </source>
</evidence>
<evidence type="ECO:0000256" key="4">
    <source>
        <dbReference type="ARBA" id="ARBA00022737"/>
    </source>
</evidence>
<keyword evidence="7" id="KW-0407">Ion channel</keyword>
<proteinExistence type="predicted"/>
<dbReference type="GO" id="GO:0005245">
    <property type="term" value="F:voltage-gated calcium channel activity"/>
    <property type="evidence" value="ECO:0007669"/>
    <property type="project" value="InterPro"/>
</dbReference>
<keyword evidence="8" id="KW-0472">Membrane</keyword>
<keyword evidence="8" id="KW-0812">Transmembrane</keyword>
<name>A0A438EGR5_VITVI</name>
<dbReference type="PANTHER" id="PTHR46988:SF2">
    <property type="entry name" value="TWO PORE CALCIUM CHANNEL PROTEIN 1"/>
    <property type="match status" value="1"/>
</dbReference>
<keyword evidence="4" id="KW-0677">Repeat</keyword>
<keyword evidence="2" id="KW-0109">Calcium transport</keyword>
<accession>A0A438EGR5</accession>
<evidence type="ECO:0000256" key="6">
    <source>
        <dbReference type="ARBA" id="ARBA00023065"/>
    </source>
</evidence>
<organism evidence="9 10">
    <name type="scientific">Vitis vinifera</name>
    <name type="common">Grape</name>
    <dbReference type="NCBI Taxonomy" id="29760"/>
    <lineage>
        <taxon>Eukaryota</taxon>
        <taxon>Viridiplantae</taxon>
        <taxon>Streptophyta</taxon>
        <taxon>Embryophyta</taxon>
        <taxon>Tracheophyta</taxon>
        <taxon>Spermatophyta</taxon>
        <taxon>Magnoliopsida</taxon>
        <taxon>eudicotyledons</taxon>
        <taxon>Gunneridae</taxon>
        <taxon>Pentapetalae</taxon>
        <taxon>rosids</taxon>
        <taxon>Vitales</taxon>
        <taxon>Vitaceae</taxon>
        <taxon>Viteae</taxon>
        <taxon>Vitis</taxon>
    </lineage>
</organism>
<protein>
    <submittedName>
        <fullName evidence="9">Two pore calcium channel protein 1A</fullName>
    </submittedName>
</protein>
<dbReference type="InterPro" id="IPR044581">
    <property type="entry name" value="TPC1_plant"/>
</dbReference>
<keyword evidence="1" id="KW-0813">Transport</keyword>
<evidence type="ECO:0000256" key="3">
    <source>
        <dbReference type="ARBA" id="ARBA00022673"/>
    </source>
</evidence>
<evidence type="ECO:0000256" key="8">
    <source>
        <dbReference type="SAM" id="Phobius"/>
    </source>
</evidence>
<sequence>MVVLVCKGIGMLPCRHKDSHAEDGIGLPEQMLDQESFESAAKFYFIFIRFNFLWSLNLFALIVLNFLEKPLWCAKQTTYSCNDREYYFLGQLPYLTSVESLIYEVRVMMMIYLFPY</sequence>
<gene>
    <name evidence="9" type="primary">TPC1A</name>
    <name evidence="9" type="ORF">CK203_075646</name>
</gene>
<keyword evidence="6" id="KW-0406">Ion transport</keyword>
<dbReference type="AlphaFoldDB" id="A0A438EGR5"/>
<evidence type="ECO:0000256" key="1">
    <source>
        <dbReference type="ARBA" id="ARBA00022448"/>
    </source>
</evidence>
<keyword evidence="5" id="KW-0106">Calcium</keyword>
<evidence type="ECO:0000256" key="7">
    <source>
        <dbReference type="ARBA" id="ARBA00023303"/>
    </source>
</evidence>
<dbReference type="PANTHER" id="PTHR46988">
    <property type="entry name" value="TWO PORE CALCIUM CHANNEL PROTEIN 1"/>
    <property type="match status" value="1"/>
</dbReference>